<dbReference type="Proteomes" id="UP000230971">
    <property type="component" value="Unassembled WGS sequence"/>
</dbReference>
<dbReference type="GO" id="GO:0061522">
    <property type="term" value="F:1,4-dihydroxy-2-naphthoyl-CoA thioesterase activity"/>
    <property type="evidence" value="ECO:0007669"/>
    <property type="project" value="TreeGrafter"/>
</dbReference>
<dbReference type="RefSeq" id="WP_062539536.1">
    <property type="nucleotide sequence ID" value="NZ_BBUN01000120.1"/>
</dbReference>
<dbReference type="Pfam" id="PF03061">
    <property type="entry name" value="4HBT"/>
    <property type="match status" value="1"/>
</dbReference>
<dbReference type="PANTHER" id="PTHR43240">
    <property type="entry name" value="1,4-DIHYDROXY-2-NAPHTHOYL-COA THIOESTERASE 1"/>
    <property type="match status" value="1"/>
</dbReference>
<evidence type="ECO:0000313" key="6">
    <source>
        <dbReference type="Proteomes" id="UP000230971"/>
    </source>
</evidence>
<dbReference type="PANTHER" id="PTHR43240:SF8">
    <property type="entry name" value="PHENYLACETIC ACID DEGRADATION-RELATED PROTEIN"/>
    <property type="match status" value="1"/>
</dbReference>
<name>A0A1X1RW61_MYCCE</name>
<keyword evidence="1" id="KW-0378">Hydrolase</keyword>
<evidence type="ECO:0000259" key="2">
    <source>
        <dbReference type="Pfam" id="PF03061"/>
    </source>
</evidence>
<dbReference type="InterPro" id="IPR006683">
    <property type="entry name" value="Thioestr_dom"/>
</dbReference>
<dbReference type="EMBL" id="PDKV01000017">
    <property type="protein sequence ID" value="PIB78313.1"/>
    <property type="molecule type" value="Genomic_DNA"/>
</dbReference>
<dbReference type="AlphaFoldDB" id="A0A1X1RW61"/>
<proteinExistence type="predicted"/>
<reference evidence="4 6" key="2">
    <citation type="journal article" date="2017" name="Infect. Genet. Evol.">
        <title>The new phylogeny of the genus Mycobacterium: The old and the news.</title>
        <authorList>
            <person name="Tortoli E."/>
            <person name="Fedrizzi T."/>
            <person name="Meehan C.J."/>
            <person name="Trovato A."/>
            <person name="Grottola A."/>
            <person name="Giacobazzi E."/>
            <person name="Serpini G.F."/>
            <person name="Tagliazucchi S."/>
            <person name="Fabio A."/>
            <person name="Bettua C."/>
            <person name="Bertorelli R."/>
            <person name="Frascaro F."/>
            <person name="De Sanctis V."/>
            <person name="Pecorari M."/>
            <person name="Jousson O."/>
            <person name="Segata N."/>
            <person name="Cirillo D.M."/>
        </authorList>
    </citation>
    <scope>NUCLEOTIDE SEQUENCE [LARGE SCALE GENOMIC DNA]</scope>
    <source>
        <strain evidence="4 6">NCTC 12882</strain>
    </source>
</reference>
<dbReference type="Proteomes" id="UP000193907">
    <property type="component" value="Unassembled WGS sequence"/>
</dbReference>
<dbReference type="InterPro" id="IPR029069">
    <property type="entry name" value="HotDog_dom_sf"/>
</dbReference>
<evidence type="ECO:0000313" key="4">
    <source>
        <dbReference type="EMBL" id="PIB78313.1"/>
    </source>
</evidence>
<feature type="domain" description="Thioesterase" evidence="2">
    <location>
        <begin position="59"/>
        <end position="134"/>
    </location>
</feature>
<comment type="caution">
    <text evidence="3">The sequence shown here is derived from an EMBL/GenBank/DDBJ whole genome shotgun (WGS) entry which is preliminary data.</text>
</comment>
<dbReference type="STRING" id="28045.AWB95_02120"/>
<organism evidence="3 5">
    <name type="scientific">Mycobacterium celatum</name>
    <dbReference type="NCBI Taxonomy" id="28045"/>
    <lineage>
        <taxon>Bacteria</taxon>
        <taxon>Bacillati</taxon>
        <taxon>Actinomycetota</taxon>
        <taxon>Actinomycetes</taxon>
        <taxon>Mycobacteriales</taxon>
        <taxon>Mycobacteriaceae</taxon>
        <taxon>Mycobacterium</taxon>
    </lineage>
</organism>
<dbReference type="CDD" id="cd03443">
    <property type="entry name" value="PaaI_thioesterase"/>
    <property type="match status" value="1"/>
</dbReference>
<evidence type="ECO:0000256" key="1">
    <source>
        <dbReference type="ARBA" id="ARBA00022801"/>
    </source>
</evidence>
<dbReference type="OrthoDB" id="4717506at2"/>
<keyword evidence="5" id="KW-1185">Reference proteome</keyword>
<dbReference type="NCBIfam" id="TIGR00369">
    <property type="entry name" value="unchar_dom_1"/>
    <property type="match status" value="1"/>
</dbReference>
<dbReference type="InterPro" id="IPR003736">
    <property type="entry name" value="PAAI_dom"/>
</dbReference>
<protein>
    <submittedName>
        <fullName evidence="3">Thioesterase</fullName>
    </submittedName>
</protein>
<dbReference type="SUPFAM" id="SSF54637">
    <property type="entry name" value="Thioesterase/thiol ester dehydrase-isomerase"/>
    <property type="match status" value="1"/>
</dbReference>
<evidence type="ECO:0000313" key="3">
    <source>
        <dbReference type="EMBL" id="ORV19079.1"/>
    </source>
</evidence>
<dbReference type="Gene3D" id="3.10.129.10">
    <property type="entry name" value="Hotdog Thioesterase"/>
    <property type="match status" value="1"/>
</dbReference>
<gene>
    <name evidence="3" type="ORF">AWB95_02120</name>
    <name evidence="4" type="ORF">CQY23_14695</name>
</gene>
<dbReference type="GO" id="GO:0005829">
    <property type="term" value="C:cytosol"/>
    <property type="evidence" value="ECO:0007669"/>
    <property type="project" value="TreeGrafter"/>
</dbReference>
<reference evidence="3 5" key="1">
    <citation type="submission" date="2016-01" db="EMBL/GenBank/DDBJ databases">
        <title>The new phylogeny of the genus Mycobacterium.</title>
        <authorList>
            <person name="Tarcisio F."/>
            <person name="Conor M."/>
            <person name="Antonella G."/>
            <person name="Elisabetta G."/>
            <person name="Giulia F.S."/>
            <person name="Sara T."/>
            <person name="Anna F."/>
            <person name="Clotilde B."/>
            <person name="Roberto B."/>
            <person name="Veronica D.S."/>
            <person name="Fabio R."/>
            <person name="Monica P."/>
            <person name="Olivier J."/>
            <person name="Enrico T."/>
            <person name="Nicola S."/>
        </authorList>
    </citation>
    <scope>NUCLEOTIDE SEQUENCE [LARGE SCALE GENOMIC DNA]</scope>
    <source>
        <strain evidence="3 5">DSM 44243</strain>
    </source>
</reference>
<sequence length="144" mass="16010">MADQLTDEQQHKHRLAVRDLMPTTPFLAGLGIVFERYEPDDVTVRLPFREDLTNDGVYFHGGVIASVMDTAGAAAAWSNHDFDKGMRASTVAMSIQYTGAAKHCDLLCHARTTRRRKELTFTEITATDTDGNVVAHAVQTYRIV</sequence>
<dbReference type="EMBL" id="LQOM01000011">
    <property type="protein sequence ID" value="ORV19079.1"/>
    <property type="molecule type" value="Genomic_DNA"/>
</dbReference>
<evidence type="ECO:0000313" key="5">
    <source>
        <dbReference type="Proteomes" id="UP000193907"/>
    </source>
</evidence>
<accession>A0A1X1RW61</accession>